<evidence type="ECO:0000313" key="2">
    <source>
        <dbReference type="Proteomes" id="UP000019116"/>
    </source>
</evidence>
<proteinExistence type="predicted"/>
<sequence>MSADRVCCLAQSVRSERKSGGREGMEWVTREARADEEDSETWKRGGEGLYFGRNQFLMVTTTMIIFSNSQGIIGNLGQTLEHKVENYIRLSTSLKVVCYIDFFQ</sequence>
<dbReference type="Gramene" id="TraesCS3B02G450700.1">
    <property type="protein sequence ID" value="TraesCS3B02G450700.1"/>
    <property type="gene ID" value="TraesCS3B02G450700"/>
</dbReference>
<dbReference type="Gramene" id="TraesJUL3B03G01745300.1">
    <property type="protein sequence ID" value="TraesJUL3B03G01745300.1"/>
    <property type="gene ID" value="TraesJUL3B03G01745300"/>
</dbReference>
<dbReference type="Gramene" id="TraesCLE_scaffold_042732_01G000100.1">
    <property type="protein sequence ID" value="TraesCLE_scaffold_042732_01G000100.1"/>
    <property type="gene ID" value="TraesCLE_scaffold_042732_01G000100"/>
</dbReference>
<protein>
    <submittedName>
        <fullName evidence="1">Uncharacterized protein</fullName>
    </submittedName>
</protein>
<dbReference type="Gramene" id="TraesNOR3B03G01754260.1">
    <property type="protein sequence ID" value="TraesNOR3B03G01754260.1"/>
    <property type="gene ID" value="TraesNOR3B03G01754260"/>
</dbReference>
<organism evidence="1">
    <name type="scientific">Triticum aestivum</name>
    <name type="common">Wheat</name>
    <dbReference type="NCBI Taxonomy" id="4565"/>
    <lineage>
        <taxon>Eukaryota</taxon>
        <taxon>Viridiplantae</taxon>
        <taxon>Streptophyta</taxon>
        <taxon>Embryophyta</taxon>
        <taxon>Tracheophyta</taxon>
        <taxon>Spermatophyta</taxon>
        <taxon>Magnoliopsida</taxon>
        <taxon>Liliopsida</taxon>
        <taxon>Poales</taxon>
        <taxon>Poaceae</taxon>
        <taxon>BOP clade</taxon>
        <taxon>Pooideae</taxon>
        <taxon>Triticodae</taxon>
        <taxon>Triticeae</taxon>
        <taxon>Triticinae</taxon>
        <taxon>Triticum</taxon>
    </lineage>
</organism>
<dbReference type="AlphaFoldDB" id="A0A3B6FUM3"/>
<keyword evidence="2" id="KW-1185">Reference proteome</keyword>
<evidence type="ECO:0000313" key="1">
    <source>
        <dbReference type="EnsemblPlants" id="TraesCS3B02G450700.1"/>
    </source>
</evidence>
<dbReference type="Gramene" id="TraesCS3B03G1112900.1">
    <property type="protein sequence ID" value="TraesCS3B03G1112900.1.CDS"/>
    <property type="gene ID" value="TraesCS3B03G1112900"/>
</dbReference>
<accession>A0A3B6FUM3</accession>
<dbReference type="Proteomes" id="UP000019116">
    <property type="component" value="Chromosome 3B"/>
</dbReference>
<reference evidence="1" key="1">
    <citation type="submission" date="2018-08" db="EMBL/GenBank/DDBJ databases">
        <authorList>
            <person name="Rossello M."/>
        </authorList>
    </citation>
    <scope>NUCLEOTIDE SEQUENCE [LARGE SCALE GENOMIC DNA]</scope>
    <source>
        <strain evidence="1">cv. Chinese Spring</strain>
    </source>
</reference>
<dbReference type="EnsemblPlants" id="TraesCS3B02G450700.1">
    <property type="protein sequence ID" value="TraesCS3B02G450700.1"/>
    <property type="gene ID" value="TraesCS3B02G450700"/>
</dbReference>
<name>A0A3B6FUM3_WHEAT</name>
<reference evidence="1" key="2">
    <citation type="submission" date="2018-10" db="UniProtKB">
        <authorList>
            <consortium name="EnsemblPlants"/>
        </authorList>
    </citation>
    <scope>IDENTIFICATION</scope>
</reference>